<sequence>MKLLIADDDRETAESLAELLELFLAPLQVVLAFDGVQALEAATAGGSAFDAILTDIEMPRMDGINAALRIKSSLGRATPVLIALTGHVGISKLGAITDAFDHVLVKPVKIDELVHLLRAL</sequence>
<dbReference type="RefSeq" id="WP_320424876.1">
    <property type="nucleotide sequence ID" value="NZ_JAXCLA010000007.1"/>
</dbReference>
<dbReference type="PANTHER" id="PTHR44591:SF3">
    <property type="entry name" value="RESPONSE REGULATORY DOMAIN-CONTAINING PROTEIN"/>
    <property type="match status" value="1"/>
</dbReference>
<keyword evidence="1 2" id="KW-0597">Phosphoprotein</keyword>
<dbReference type="EMBL" id="JAXCLA010000007">
    <property type="protein sequence ID" value="MDY0746904.1"/>
    <property type="molecule type" value="Genomic_DNA"/>
</dbReference>
<reference evidence="4 5" key="1">
    <citation type="submission" date="2023-11" db="EMBL/GenBank/DDBJ databases">
        <title>Paucibacter sp. nov., isolated from fresh soil in Korea.</title>
        <authorList>
            <person name="Le N.T.T."/>
        </authorList>
    </citation>
    <scope>NUCLEOTIDE SEQUENCE [LARGE SCALE GENOMIC DNA]</scope>
    <source>
        <strain evidence="4 5">R3-3</strain>
    </source>
</reference>
<dbReference type="Pfam" id="PF00072">
    <property type="entry name" value="Response_reg"/>
    <property type="match status" value="1"/>
</dbReference>
<dbReference type="Gene3D" id="3.40.50.2300">
    <property type="match status" value="1"/>
</dbReference>
<accession>A0ABU5DL83</accession>
<dbReference type="CDD" id="cd17546">
    <property type="entry name" value="REC_hyHK_CKI1_RcsC-like"/>
    <property type="match status" value="1"/>
</dbReference>
<comment type="caution">
    <text evidence="4">The sequence shown here is derived from an EMBL/GenBank/DDBJ whole genome shotgun (WGS) entry which is preliminary data.</text>
</comment>
<dbReference type="InterPro" id="IPR001789">
    <property type="entry name" value="Sig_transdc_resp-reg_receiver"/>
</dbReference>
<evidence type="ECO:0000259" key="3">
    <source>
        <dbReference type="PROSITE" id="PS50110"/>
    </source>
</evidence>
<dbReference type="SMART" id="SM00448">
    <property type="entry name" value="REC"/>
    <property type="match status" value="1"/>
</dbReference>
<feature type="domain" description="Response regulatory" evidence="3">
    <location>
        <begin position="2"/>
        <end position="120"/>
    </location>
</feature>
<evidence type="ECO:0000256" key="2">
    <source>
        <dbReference type="PROSITE-ProRule" id="PRU00169"/>
    </source>
</evidence>
<proteinExistence type="predicted"/>
<dbReference type="InterPro" id="IPR011006">
    <property type="entry name" value="CheY-like_superfamily"/>
</dbReference>
<name>A0ABU5DL83_9BURK</name>
<dbReference type="PANTHER" id="PTHR44591">
    <property type="entry name" value="STRESS RESPONSE REGULATOR PROTEIN 1"/>
    <property type="match status" value="1"/>
</dbReference>
<feature type="modified residue" description="4-aspartylphosphate" evidence="2">
    <location>
        <position position="55"/>
    </location>
</feature>
<organism evidence="4 5">
    <name type="scientific">Roseateles agri</name>
    <dbReference type="NCBI Taxonomy" id="3098619"/>
    <lineage>
        <taxon>Bacteria</taxon>
        <taxon>Pseudomonadati</taxon>
        <taxon>Pseudomonadota</taxon>
        <taxon>Betaproteobacteria</taxon>
        <taxon>Burkholderiales</taxon>
        <taxon>Sphaerotilaceae</taxon>
        <taxon>Roseateles</taxon>
    </lineage>
</organism>
<dbReference type="PROSITE" id="PS50110">
    <property type="entry name" value="RESPONSE_REGULATORY"/>
    <property type="match status" value="1"/>
</dbReference>
<evidence type="ECO:0000256" key="1">
    <source>
        <dbReference type="ARBA" id="ARBA00022553"/>
    </source>
</evidence>
<keyword evidence="5" id="KW-1185">Reference proteome</keyword>
<dbReference type="Proteomes" id="UP001285263">
    <property type="component" value="Unassembled WGS sequence"/>
</dbReference>
<dbReference type="SUPFAM" id="SSF52172">
    <property type="entry name" value="CheY-like"/>
    <property type="match status" value="1"/>
</dbReference>
<evidence type="ECO:0000313" key="5">
    <source>
        <dbReference type="Proteomes" id="UP001285263"/>
    </source>
</evidence>
<dbReference type="InterPro" id="IPR050595">
    <property type="entry name" value="Bact_response_regulator"/>
</dbReference>
<gene>
    <name evidence="4" type="ORF">SNE35_20495</name>
</gene>
<evidence type="ECO:0000313" key="4">
    <source>
        <dbReference type="EMBL" id="MDY0746904.1"/>
    </source>
</evidence>
<protein>
    <submittedName>
        <fullName evidence="4">Response regulator</fullName>
    </submittedName>
</protein>